<organism evidence="1 2">
    <name type="scientific">Delftia phage PhiW-14</name>
    <name type="common">Deftia acidovorans bacteriophage phiW-14</name>
    <dbReference type="NCBI Taxonomy" id="665032"/>
    <lineage>
        <taxon>Viruses</taxon>
        <taxon>Duplodnaviria</taxon>
        <taxon>Heunggongvirae</taxon>
        <taxon>Uroviricota</taxon>
        <taxon>Caudoviricetes</taxon>
        <taxon>Ionavirus</taxon>
        <taxon>Ionavirus W14</taxon>
    </lineage>
</organism>
<dbReference type="GO" id="GO:0004519">
    <property type="term" value="F:endonuclease activity"/>
    <property type="evidence" value="ECO:0007669"/>
    <property type="project" value="UniProtKB-KW"/>
</dbReference>
<dbReference type="RefSeq" id="YP_003359080.1">
    <property type="nucleotide sequence ID" value="NC_013697.1"/>
</dbReference>
<dbReference type="OrthoDB" id="3083at10239"/>
<organismHost>
    <name type="scientific">Delftia acidovorans</name>
    <name type="common">Pseudomonas acidovorans</name>
    <name type="synonym">Comamonas acidovorans</name>
    <dbReference type="NCBI Taxonomy" id="80866"/>
</organismHost>
<evidence type="ECO:0000313" key="2">
    <source>
        <dbReference type="Proteomes" id="UP000008986"/>
    </source>
</evidence>
<dbReference type="GeneID" id="8684174"/>
<dbReference type="Proteomes" id="UP000008986">
    <property type="component" value="Segment"/>
</dbReference>
<accession>C9DGJ7</accession>
<dbReference type="KEGG" id="vg:8684174"/>
<dbReference type="InterPro" id="IPR029052">
    <property type="entry name" value="Metallo-depent_PP-like"/>
</dbReference>
<keyword evidence="1" id="KW-0255">Endonuclease</keyword>
<protein>
    <submittedName>
        <fullName evidence="1">Gp47 recombination endonuclease subunit</fullName>
    </submittedName>
</protein>
<gene>
    <name evidence="1" type="primary">226</name>
</gene>
<dbReference type="SUPFAM" id="SSF56300">
    <property type="entry name" value="Metallo-dependent phosphatases"/>
    <property type="match status" value="1"/>
</dbReference>
<sequence>MSQYNTQEWAIVGDCHFDVRGGDERFLEFQINWFASMMHQAHARGIKRIVQMGDFLDNRKQTRSHVIYHIAHKLLPLLNELDMELILLVGNHNIYYRDSNHIHNMLWMQANPRIRIIEENEEVDGVLMLAWINSKNLESQMAAVERSTSKFCFGHLELVDMPMYRGVMAKDGMSPAPFAKFKRTLTGHYHTVSEYQNILCVGSPFHLTWADYPDSTNRGWFVFNRDTGDTTMIKNKPGDTMFAVWLHDPELASDEALGKQLKEELGGKIVKLIIEDRGDTRRFNKFIEMLKAVPVIDLNILDQSIMTKEEREEIQVDVEAIKSNTDVLKAVVEYSGRLSVSERAKLLIPGMAATLYQKAQK</sequence>
<dbReference type="Gene3D" id="3.60.21.10">
    <property type="match status" value="1"/>
</dbReference>
<keyword evidence="1" id="KW-0540">Nuclease</keyword>
<keyword evidence="1" id="KW-0378">Hydrolase</keyword>
<evidence type="ECO:0000313" key="1">
    <source>
        <dbReference type="EMBL" id="ACV50248.1"/>
    </source>
</evidence>
<proteinExistence type="predicted"/>
<reference evidence="2" key="1">
    <citation type="submission" date="2009-07" db="EMBL/GenBank/DDBJ databases">
        <authorList>
            <person name="Kropinski A.M."/>
            <person name="Villegas A."/>
            <person name="Lingohr E.J."/>
        </authorList>
    </citation>
    <scope>NUCLEOTIDE SEQUENCE [LARGE SCALE GENOMIC DNA]</scope>
</reference>
<dbReference type="EMBL" id="GQ357915">
    <property type="protein sequence ID" value="ACV50248.1"/>
    <property type="molecule type" value="Genomic_DNA"/>
</dbReference>
<name>C9DGJ7_BPW14</name>
<keyword evidence="2" id="KW-1185">Reference proteome</keyword>